<evidence type="ECO:0000256" key="3">
    <source>
        <dbReference type="SAM" id="Phobius"/>
    </source>
</evidence>
<evidence type="ECO:0000313" key="5">
    <source>
        <dbReference type="Proteomes" id="UP000823897"/>
    </source>
</evidence>
<dbReference type="AlphaFoldDB" id="A0A9D2R516"/>
<organism evidence="4 5">
    <name type="scientific">Candidatus Mediterraneibacter tabaqchaliae</name>
    <dbReference type="NCBI Taxonomy" id="2838689"/>
    <lineage>
        <taxon>Bacteria</taxon>
        <taxon>Bacillati</taxon>
        <taxon>Bacillota</taxon>
        <taxon>Clostridia</taxon>
        <taxon>Lachnospirales</taxon>
        <taxon>Lachnospiraceae</taxon>
        <taxon>Mediterraneibacter</taxon>
    </lineage>
</organism>
<evidence type="ECO:0000256" key="1">
    <source>
        <dbReference type="SAM" id="Coils"/>
    </source>
</evidence>
<accession>A0A9D2R516</accession>
<dbReference type="Proteomes" id="UP000823897">
    <property type="component" value="Unassembled WGS sequence"/>
</dbReference>
<feature type="region of interest" description="Disordered" evidence="2">
    <location>
        <begin position="341"/>
        <end position="413"/>
    </location>
</feature>
<reference evidence="4" key="1">
    <citation type="journal article" date="2021" name="PeerJ">
        <title>Extensive microbial diversity within the chicken gut microbiome revealed by metagenomics and culture.</title>
        <authorList>
            <person name="Gilroy R."/>
            <person name="Ravi A."/>
            <person name="Getino M."/>
            <person name="Pursley I."/>
            <person name="Horton D.L."/>
            <person name="Alikhan N.F."/>
            <person name="Baker D."/>
            <person name="Gharbi K."/>
            <person name="Hall N."/>
            <person name="Watson M."/>
            <person name="Adriaenssens E.M."/>
            <person name="Foster-Nyarko E."/>
            <person name="Jarju S."/>
            <person name="Secka A."/>
            <person name="Antonio M."/>
            <person name="Oren A."/>
            <person name="Chaudhuri R.R."/>
            <person name="La Ragione R."/>
            <person name="Hildebrand F."/>
            <person name="Pallen M.J."/>
        </authorList>
    </citation>
    <scope>NUCLEOTIDE SEQUENCE</scope>
    <source>
        <strain evidence="4">ChiGjej3B3-11674</strain>
    </source>
</reference>
<dbReference type="Pfam" id="PF07554">
    <property type="entry name" value="FIVAR"/>
    <property type="match status" value="4"/>
</dbReference>
<evidence type="ECO:0000256" key="2">
    <source>
        <dbReference type="SAM" id="MobiDB-lite"/>
    </source>
</evidence>
<proteinExistence type="predicted"/>
<feature type="compositionally biased region" description="Gly residues" evidence="2">
    <location>
        <begin position="349"/>
        <end position="365"/>
    </location>
</feature>
<feature type="coiled-coil region" evidence="1">
    <location>
        <begin position="100"/>
        <end position="131"/>
    </location>
</feature>
<reference evidence="4" key="2">
    <citation type="submission" date="2021-04" db="EMBL/GenBank/DDBJ databases">
        <authorList>
            <person name="Gilroy R."/>
        </authorList>
    </citation>
    <scope>NUCLEOTIDE SEQUENCE</scope>
    <source>
        <strain evidence="4">ChiGjej3B3-11674</strain>
    </source>
</reference>
<keyword evidence="1" id="KW-0175">Coiled coil</keyword>
<gene>
    <name evidence="4" type="ORF">H9911_06595</name>
</gene>
<dbReference type="Gene3D" id="1.20.1270.90">
    <property type="entry name" value="AF1782-like"/>
    <property type="match status" value="4"/>
</dbReference>
<name>A0A9D2R516_9FIRM</name>
<keyword evidence="3" id="KW-1133">Transmembrane helix</keyword>
<sequence length="447" mass="47461">MKDNTVQYIELTSEKGTDAKIVNPWGNADVTITDSNGNKVEYTKGETVNSGEKTIEFATEENTIYTITESGVDKTALEELYSQYKDESGTGYVKDTWELLQSALDQAETVLDQAEASQEEVDAAYEELQAAISGLRASKTNLEYFLNKAKEHVANGDTEDLVESVQKLFEEAIAEGEAAMADESATKEEVFNAAFKLMKAIQALGFKAGDKTDLEMALDLTQMIDLDQYVEEGQAEYLSAKENAEAVMADGDAMQEEVNSAWQSLTDAMSGLRLKADKAALEELLDSVAGLDLSKYTEESAEALRTALASAQQVFDDPALSEDDQQVVDNAVAELEAAEARLVEKPEEGGGSGETPGGDEGGQGGQDPDEGNQGQDPEGGNDSGAGSNIPDTDSGDLDGNDQRGDSADTVEKAVKTGDTASAAGAAAAMMLAGVLCGAAVIRKRREK</sequence>
<feature type="compositionally biased region" description="Basic and acidic residues" evidence="2">
    <location>
        <begin position="400"/>
        <end position="413"/>
    </location>
</feature>
<protein>
    <submittedName>
        <fullName evidence="4">FIVAR domain-containing protein</fullName>
    </submittedName>
</protein>
<evidence type="ECO:0000313" key="4">
    <source>
        <dbReference type="EMBL" id="HJD34190.1"/>
    </source>
</evidence>
<dbReference type="EMBL" id="DWUV01000124">
    <property type="protein sequence ID" value="HJD34190.1"/>
    <property type="molecule type" value="Genomic_DNA"/>
</dbReference>
<feature type="transmembrane region" description="Helical" evidence="3">
    <location>
        <begin position="422"/>
        <end position="441"/>
    </location>
</feature>
<comment type="caution">
    <text evidence="4">The sequence shown here is derived from an EMBL/GenBank/DDBJ whole genome shotgun (WGS) entry which is preliminary data.</text>
</comment>
<keyword evidence="3" id="KW-0812">Transmembrane</keyword>
<keyword evidence="3" id="KW-0472">Membrane</keyword>